<feature type="transmembrane region" description="Helical" evidence="1">
    <location>
        <begin position="6"/>
        <end position="28"/>
    </location>
</feature>
<comment type="caution">
    <text evidence="2">The sequence shown here is derived from an EMBL/GenBank/DDBJ whole genome shotgun (WGS) entry which is preliminary data.</text>
</comment>
<keyword evidence="1" id="KW-0812">Transmembrane</keyword>
<keyword evidence="3" id="KW-1185">Reference proteome</keyword>
<name>A0A1G8UDN6_9FLAO</name>
<gene>
    <name evidence="2" type="ORF">SAMN05192550_2204</name>
</gene>
<evidence type="ECO:0000313" key="3">
    <source>
        <dbReference type="Proteomes" id="UP000182367"/>
    </source>
</evidence>
<evidence type="ECO:0000313" key="2">
    <source>
        <dbReference type="EMBL" id="SDJ51120.1"/>
    </source>
</evidence>
<reference evidence="2 3" key="1">
    <citation type="submission" date="2016-10" db="EMBL/GenBank/DDBJ databases">
        <authorList>
            <person name="Varghese N."/>
            <person name="Submissions S."/>
        </authorList>
    </citation>
    <scope>NUCLEOTIDE SEQUENCE [LARGE SCALE GENOMIC DNA]</scope>
    <source>
        <strain evidence="2 3">Gm-149</strain>
    </source>
</reference>
<sequence>MKKNIFYTMQSAAVFFCTLIECCLTILLKIFREHVVVQKFLYYNILLVMSLFFSANSYGQDVGSSKVKANFGIDGDVYSGLFQFQPNPAPIVPVPGTNIDDWFKGATGKGVIDEVIPKSNPYSDLIPNPMTNTAFQRRQSEFIPNRLADNIPFPVVSSNGADYLWIDAVYGRDTYVKGGNAETSYFAGSGDKNSDHPNTWSIGTAGSVPQKDDIIDVYAHLRGTNPHDPTTNPGFPKDDRPFDSLYVYTAASLVVTNGNKHLDFEYFRTAASLVGNAIVNTGNDGGRTAWTFDATTGAVDIPGTIIVSVDYINGGNVPSIRIRVWMSQATFDAYDNTKPGRPFNVDKTVAFELGTGSGTFGYAAINPKTVGQYMWGRVNDDFSTYENSRTQAPPWDTWEGTTPTAVDMYTRYQFVEIGINLTAFGLDRRGESDNCSSILGSLMVKTRSSGGGPNEGAFGSELKDFAGPYLFGFIGSPPAITTQPITSCETGSTGAASINLNNGILTNPDSAVITFYNTLADAQNEVNAVTSPTSVTVASSPRTFYVRAERGQTNCFDTFQFDVTVTDNPDVTVQNLTACETGTTGAASVDLTTAILTNPDGGVISFYNSLADAQNEVNAVTSPTSVTVASSPRTFYIRAEAGTTNCYSTASFTVTVTDNPDITVQNLTACETGTT</sequence>
<dbReference type="EMBL" id="FNEO01000004">
    <property type="protein sequence ID" value="SDJ51120.1"/>
    <property type="molecule type" value="Genomic_DNA"/>
</dbReference>
<protein>
    <submittedName>
        <fullName evidence="2">Uncharacterized protein</fullName>
    </submittedName>
</protein>
<accession>A0A1G8UDN6</accession>
<proteinExistence type="predicted"/>
<keyword evidence="1" id="KW-1133">Transmembrane helix</keyword>
<organism evidence="2 3">
    <name type="scientific">Flavobacterium glycines</name>
    <dbReference type="NCBI Taxonomy" id="551990"/>
    <lineage>
        <taxon>Bacteria</taxon>
        <taxon>Pseudomonadati</taxon>
        <taxon>Bacteroidota</taxon>
        <taxon>Flavobacteriia</taxon>
        <taxon>Flavobacteriales</taxon>
        <taxon>Flavobacteriaceae</taxon>
        <taxon>Flavobacterium</taxon>
    </lineage>
</organism>
<feature type="transmembrane region" description="Helical" evidence="1">
    <location>
        <begin position="40"/>
        <end position="59"/>
    </location>
</feature>
<keyword evidence="1" id="KW-0472">Membrane</keyword>
<feature type="non-terminal residue" evidence="2">
    <location>
        <position position="675"/>
    </location>
</feature>
<dbReference type="RefSeq" id="WP_217635900.1">
    <property type="nucleotide sequence ID" value="NZ_FNEO01000004.1"/>
</dbReference>
<dbReference type="Proteomes" id="UP000182367">
    <property type="component" value="Unassembled WGS sequence"/>
</dbReference>
<evidence type="ECO:0000256" key="1">
    <source>
        <dbReference type="SAM" id="Phobius"/>
    </source>
</evidence>